<dbReference type="AlphaFoldDB" id="A0A0R1H1Q6"/>
<keyword evidence="4" id="KW-1185">Reference proteome</keyword>
<evidence type="ECO:0000313" key="4">
    <source>
        <dbReference type="Proteomes" id="UP000051461"/>
    </source>
</evidence>
<dbReference type="InterPro" id="IPR011067">
    <property type="entry name" value="Plasmid_toxin/cell-grow_inhib"/>
</dbReference>
<dbReference type="PANTHER" id="PTHR33988">
    <property type="entry name" value="ENDORIBONUCLEASE MAZF-RELATED"/>
    <property type="match status" value="1"/>
</dbReference>
<evidence type="ECO:0000256" key="1">
    <source>
        <dbReference type="ARBA" id="ARBA00007521"/>
    </source>
</evidence>
<evidence type="ECO:0000313" key="3">
    <source>
        <dbReference type="EMBL" id="KRK40524.1"/>
    </source>
</evidence>
<dbReference type="Pfam" id="PF02452">
    <property type="entry name" value="PemK_toxin"/>
    <property type="match status" value="1"/>
</dbReference>
<dbReference type="PATRIC" id="fig|1423726.3.peg.304"/>
<sequence length="112" mass="12774">MVNQGQIFYLDFNPSKGHEQRHKRPAIVLSNDLMAQTSNMSVIAPISTTSRNYPMYYQLTSTTKIHGKVLLDQTRAFDLQSRHVTQANVIESVTASELEVILNIYRLLFTTD</sequence>
<dbReference type="GO" id="GO:0003677">
    <property type="term" value="F:DNA binding"/>
    <property type="evidence" value="ECO:0007669"/>
    <property type="project" value="InterPro"/>
</dbReference>
<organism evidence="3 4">
    <name type="scientific">Loigolactobacillus bifermentans DSM 20003</name>
    <dbReference type="NCBI Taxonomy" id="1423726"/>
    <lineage>
        <taxon>Bacteria</taxon>
        <taxon>Bacillati</taxon>
        <taxon>Bacillota</taxon>
        <taxon>Bacilli</taxon>
        <taxon>Lactobacillales</taxon>
        <taxon>Lactobacillaceae</taxon>
        <taxon>Loigolactobacillus</taxon>
    </lineage>
</organism>
<evidence type="ECO:0000256" key="2">
    <source>
        <dbReference type="ARBA" id="ARBA00022649"/>
    </source>
</evidence>
<dbReference type="EMBL" id="AZDA01000011">
    <property type="protein sequence ID" value="KRK40524.1"/>
    <property type="molecule type" value="Genomic_DNA"/>
</dbReference>
<keyword evidence="2" id="KW-1277">Toxin-antitoxin system</keyword>
<comment type="caution">
    <text evidence="3">The sequence shown here is derived from an EMBL/GenBank/DDBJ whole genome shotgun (WGS) entry which is preliminary data.</text>
</comment>
<reference evidence="3 4" key="1">
    <citation type="journal article" date="2015" name="Genome Announc.">
        <title>Expanding the biotechnology potential of lactobacilli through comparative genomics of 213 strains and associated genera.</title>
        <authorList>
            <person name="Sun Z."/>
            <person name="Harris H.M."/>
            <person name="McCann A."/>
            <person name="Guo C."/>
            <person name="Argimon S."/>
            <person name="Zhang W."/>
            <person name="Yang X."/>
            <person name="Jeffery I.B."/>
            <person name="Cooney J.C."/>
            <person name="Kagawa T.F."/>
            <person name="Liu W."/>
            <person name="Song Y."/>
            <person name="Salvetti E."/>
            <person name="Wrobel A."/>
            <person name="Rasinkangas P."/>
            <person name="Parkhill J."/>
            <person name="Rea M.C."/>
            <person name="O'Sullivan O."/>
            <person name="Ritari J."/>
            <person name="Douillard F.P."/>
            <person name="Paul Ross R."/>
            <person name="Yang R."/>
            <person name="Briner A.E."/>
            <person name="Felis G.E."/>
            <person name="de Vos W.M."/>
            <person name="Barrangou R."/>
            <person name="Klaenhammer T.R."/>
            <person name="Caufield P.W."/>
            <person name="Cui Y."/>
            <person name="Zhang H."/>
            <person name="O'Toole P.W."/>
        </authorList>
    </citation>
    <scope>NUCLEOTIDE SEQUENCE [LARGE SCALE GENOMIC DNA]</scope>
    <source>
        <strain evidence="3 4">DSM 20003</strain>
    </source>
</reference>
<proteinExistence type="inferred from homology"/>
<name>A0A0R1H1Q6_9LACO</name>
<gene>
    <name evidence="3" type="ORF">FC07_GL000295</name>
</gene>
<dbReference type="InterPro" id="IPR003477">
    <property type="entry name" value="PemK-like"/>
</dbReference>
<comment type="similarity">
    <text evidence="1">Belongs to the PemK/MazF family.</text>
</comment>
<dbReference type="SUPFAM" id="SSF50118">
    <property type="entry name" value="Cell growth inhibitor/plasmid maintenance toxic component"/>
    <property type="match status" value="1"/>
</dbReference>
<dbReference type="GO" id="GO:0006402">
    <property type="term" value="P:mRNA catabolic process"/>
    <property type="evidence" value="ECO:0007669"/>
    <property type="project" value="TreeGrafter"/>
</dbReference>
<dbReference type="Gene3D" id="2.30.30.110">
    <property type="match status" value="1"/>
</dbReference>
<dbReference type="OrthoDB" id="9808744at2"/>
<dbReference type="GO" id="GO:0004521">
    <property type="term" value="F:RNA endonuclease activity"/>
    <property type="evidence" value="ECO:0007669"/>
    <property type="project" value="TreeGrafter"/>
</dbReference>
<dbReference type="GO" id="GO:0016075">
    <property type="term" value="P:rRNA catabolic process"/>
    <property type="evidence" value="ECO:0007669"/>
    <property type="project" value="TreeGrafter"/>
</dbReference>
<accession>A0A0R1H1Q6</accession>
<dbReference type="RefSeq" id="WP_057903500.1">
    <property type="nucleotide sequence ID" value="NZ_AZDA01000011.1"/>
</dbReference>
<protein>
    <submittedName>
        <fullName evidence="3">PemK-like protein</fullName>
    </submittedName>
</protein>
<dbReference type="STRING" id="1423726.FC07_GL000295"/>
<dbReference type="Proteomes" id="UP000051461">
    <property type="component" value="Unassembled WGS sequence"/>
</dbReference>